<keyword evidence="3" id="KW-1185">Reference proteome</keyword>
<dbReference type="Pfam" id="PF00665">
    <property type="entry name" value="rve"/>
    <property type="match status" value="1"/>
</dbReference>
<dbReference type="Gene3D" id="3.30.420.10">
    <property type="entry name" value="Ribonuclease H-like superfamily/Ribonuclease H"/>
    <property type="match status" value="1"/>
</dbReference>
<dbReference type="AlphaFoldDB" id="A0ABD0ZXB6"/>
<dbReference type="InterPro" id="IPR036397">
    <property type="entry name" value="RNaseH_sf"/>
</dbReference>
<dbReference type="PROSITE" id="PS50994">
    <property type="entry name" value="INTEGRASE"/>
    <property type="match status" value="1"/>
</dbReference>
<evidence type="ECO:0000313" key="2">
    <source>
        <dbReference type="EMBL" id="KAL1199262.1"/>
    </source>
</evidence>
<gene>
    <name evidence="2" type="ORF">V5N11_008337</name>
</gene>
<dbReference type="InterPro" id="IPR012337">
    <property type="entry name" value="RNaseH-like_sf"/>
</dbReference>
<reference evidence="2 3" key="1">
    <citation type="submission" date="2024-04" db="EMBL/GenBank/DDBJ databases">
        <title>Genome assembly C_amara_ONT_v2.</title>
        <authorList>
            <person name="Yant L."/>
            <person name="Moore C."/>
            <person name="Slenker M."/>
        </authorList>
    </citation>
    <scope>NUCLEOTIDE SEQUENCE [LARGE SCALE GENOMIC DNA]</scope>
    <source>
        <tissue evidence="2">Leaf</tissue>
    </source>
</reference>
<dbReference type="Proteomes" id="UP001558713">
    <property type="component" value="Unassembled WGS sequence"/>
</dbReference>
<sequence>MDFVTGLPACDKRDAIWVVVDRLTKAAHFLPMCKKDSAERLAELYVQGIVRLHGVPARIVSDRDSKFASKFWRELQKMFGTKVHMGTAHNLQTDGQSERTIQTLEDMLRACVLDWGERFTDHLSLAEFA</sequence>
<dbReference type="SUPFAM" id="SSF53098">
    <property type="entry name" value="Ribonuclease H-like"/>
    <property type="match status" value="1"/>
</dbReference>
<dbReference type="PANTHER" id="PTHR35046">
    <property type="entry name" value="ZINC KNUCKLE (CCHC-TYPE) FAMILY PROTEIN"/>
    <property type="match status" value="1"/>
</dbReference>
<proteinExistence type="predicted"/>
<name>A0ABD0ZXB6_CARAN</name>
<evidence type="ECO:0000259" key="1">
    <source>
        <dbReference type="PROSITE" id="PS50994"/>
    </source>
</evidence>
<feature type="domain" description="Integrase catalytic" evidence="1">
    <location>
        <begin position="1"/>
        <end position="129"/>
    </location>
</feature>
<dbReference type="EMBL" id="JBANAX010000650">
    <property type="protein sequence ID" value="KAL1199262.1"/>
    <property type="molecule type" value="Genomic_DNA"/>
</dbReference>
<accession>A0ABD0ZXB6</accession>
<evidence type="ECO:0000313" key="3">
    <source>
        <dbReference type="Proteomes" id="UP001558713"/>
    </source>
</evidence>
<dbReference type="PANTHER" id="PTHR35046:SF26">
    <property type="entry name" value="RNA-DIRECTED DNA POLYMERASE"/>
    <property type="match status" value="1"/>
</dbReference>
<organism evidence="2 3">
    <name type="scientific">Cardamine amara subsp. amara</name>
    <dbReference type="NCBI Taxonomy" id="228776"/>
    <lineage>
        <taxon>Eukaryota</taxon>
        <taxon>Viridiplantae</taxon>
        <taxon>Streptophyta</taxon>
        <taxon>Embryophyta</taxon>
        <taxon>Tracheophyta</taxon>
        <taxon>Spermatophyta</taxon>
        <taxon>Magnoliopsida</taxon>
        <taxon>eudicotyledons</taxon>
        <taxon>Gunneridae</taxon>
        <taxon>Pentapetalae</taxon>
        <taxon>rosids</taxon>
        <taxon>malvids</taxon>
        <taxon>Brassicales</taxon>
        <taxon>Brassicaceae</taxon>
        <taxon>Cardamineae</taxon>
        <taxon>Cardamine</taxon>
    </lineage>
</organism>
<comment type="caution">
    <text evidence="2">The sequence shown here is derived from an EMBL/GenBank/DDBJ whole genome shotgun (WGS) entry which is preliminary data.</text>
</comment>
<dbReference type="InterPro" id="IPR001584">
    <property type="entry name" value="Integrase_cat-core"/>
</dbReference>
<protein>
    <recommendedName>
        <fullName evidence="1">Integrase catalytic domain-containing protein</fullName>
    </recommendedName>
</protein>